<evidence type="ECO:0000256" key="1">
    <source>
        <dbReference type="SAM" id="Phobius"/>
    </source>
</evidence>
<reference evidence="2 3" key="1">
    <citation type="submission" date="2007-10" db="EMBL/GenBank/DDBJ databases">
        <title>Complete sequence of Desulfococcus oleovorans Hxd3.</title>
        <authorList>
            <consortium name="US DOE Joint Genome Institute"/>
            <person name="Copeland A."/>
            <person name="Lucas S."/>
            <person name="Lapidus A."/>
            <person name="Barry K."/>
            <person name="Glavina del Rio T."/>
            <person name="Dalin E."/>
            <person name="Tice H."/>
            <person name="Pitluck S."/>
            <person name="Kiss H."/>
            <person name="Brettin T."/>
            <person name="Bruce D."/>
            <person name="Detter J.C."/>
            <person name="Han C."/>
            <person name="Schmutz J."/>
            <person name="Larimer F."/>
            <person name="Land M."/>
            <person name="Hauser L."/>
            <person name="Kyrpides N."/>
            <person name="Kim E."/>
            <person name="Wawrik B."/>
            <person name="Richardson P."/>
        </authorList>
    </citation>
    <scope>NUCLEOTIDE SEQUENCE [LARGE SCALE GENOMIC DNA]</scope>
    <source>
        <strain evidence="3">DSM 6200 / JCM 39069 / Hxd3</strain>
    </source>
</reference>
<keyword evidence="1" id="KW-1133">Transmembrane helix</keyword>
<accession>A8ZSN0</accession>
<protein>
    <submittedName>
        <fullName evidence="2">Uncharacterized protein</fullName>
    </submittedName>
</protein>
<dbReference type="AlphaFoldDB" id="A8ZSN0"/>
<keyword evidence="1" id="KW-0812">Transmembrane</keyword>
<dbReference type="Proteomes" id="UP000008561">
    <property type="component" value="Chromosome"/>
</dbReference>
<sequence>MRRTSLLADQEPVISWHDTTAVYGIAAGFALAVMLFAGAGISVAGEKAEFSHYVWVAWLLLVLGAVVLMASMLRLGRRLFLAIERYRDKGPGLPL</sequence>
<organism evidence="2 3">
    <name type="scientific">Desulfosudis oleivorans (strain DSM 6200 / JCM 39069 / Hxd3)</name>
    <name type="common">Desulfococcus oleovorans</name>
    <dbReference type="NCBI Taxonomy" id="96561"/>
    <lineage>
        <taxon>Bacteria</taxon>
        <taxon>Pseudomonadati</taxon>
        <taxon>Thermodesulfobacteriota</taxon>
        <taxon>Desulfobacteria</taxon>
        <taxon>Desulfobacterales</taxon>
        <taxon>Desulfosudaceae</taxon>
        <taxon>Desulfosudis</taxon>
    </lineage>
</organism>
<name>A8ZSN0_DESOH</name>
<dbReference type="HOGENOM" id="CLU_2368295_0_0_7"/>
<keyword evidence="1" id="KW-0472">Membrane</keyword>
<proteinExistence type="predicted"/>
<evidence type="ECO:0000313" key="3">
    <source>
        <dbReference type="Proteomes" id="UP000008561"/>
    </source>
</evidence>
<feature type="transmembrane region" description="Helical" evidence="1">
    <location>
        <begin position="53"/>
        <end position="75"/>
    </location>
</feature>
<gene>
    <name evidence="2" type="ordered locus">Dole_0133</name>
</gene>
<dbReference type="KEGG" id="dol:Dole_0133"/>
<dbReference type="EMBL" id="CP000859">
    <property type="protein sequence ID" value="ABW65943.1"/>
    <property type="molecule type" value="Genomic_DNA"/>
</dbReference>
<keyword evidence="3" id="KW-1185">Reference proteome</keyword>
<evidence type="ECO:0000313" key="2">
    <source>
        <dbReference type="EMBL" id="ABW65943.1"/>
    </source>
</evidence>
<feature type="transmembrane region" description="Helical" evidence="1">
    <location>
        <begin position="21"/>
        <end position="41"/>
    </location>
</feature>
<dbReference type="RefSeq" id="WP_012173562.1">
    <property type="nucleotide sequence ID" value="NC_009943.1"/>
</dbReference>
<dbReference type="STRING" id="96561.Dole_0133"/>